<evidence type="ECO:0000313" key="4">
    <source>
        <dbReference type="Proteomes" id="UP000626210"/>
    </source>
</evidence>
<protein>
    <recommendedName>
        <fullName evidence="2">DUF4124 domain-containing protein</fullName>
    </recommendedName>
</protein>
<proteinExistence type="predicted"/>
<evidence type="ECO:0000256" key="1">
    <source>
        <dbReference type="SAM" id="Coils"/>
    </source>
</evidence>
<dbReference type="InterPro" id="IPR025392">
    <property type="entry name" value="DUF4124"/>
</dbReference>
<dbReference type="RefSeq" id="WP_229882760.1">
    <property type="nucleotide sequence ID" value="NZ_BMYK01000004.1"/>
</dbReference>
<feature type="coiled-coil region" evidence="1">
    <location>
        <begin position="73"/>
        <end position="199"/>
    </location>
</feature>
<gene>
    <name evidence="3" type="ORF">GCM10007320_17580</name>
</gene>
<evidence type="ECO:0000259" key="2">
    <source>
        <dbReference type="Pfam" id="PF13511"/>
    </source>
</evidence>
<feature type="domain" description="DUF4124" evidence="2">
    <location>
        <begin position="18"/>
        <end position="65"/>
    </location>
</feature>
<organism evidence="3 4">
    <name type="scientific">Pseudorhodoferax aquiterrae</name>
    <dbReference type="NCBI Taxonomy" id="747304"/>
    <lineage>
        <taxon>Bacteria</taxon>
        <taxon>Pseudomonadati</taxon>
        <taxon>Pseudomonadota</taxon>
        <taxon>Betaproteobacteria</taxon>
        <taxon>Burkholderiales</taxon>
        <taxon>Comamonadaceae</taxon>
    </lineage>
</organism>
<evidence type="ECO:0000313" key="3">
    <source>
        <dbReference type="EMBL" id="GHC77782.1"/>
    </source>
</evidence>
<accession>A0ABQ3FYX4</accession>
<comment type="caution">
    <text evidence="3">The sequence shown here is derived from an EMBL/GenBank/DDBJ whole genome shotgun (WGS) entry which is preliminary data.</text>
</comment>
<sequence length="214" mass="24163">MTGAGTRVALGLLGAGWAMLVQAQGIYTCVDGQGRRITSDRPIKECIDRAQKELNPSGSVRREVGPSLTASERAQIEARERKAAEELARHNEEARRSRAMLSRYRDQAAHDRARADALAPVDGVLALAQQRMQALDKQRQLLDRELEFYPNTPPEKLPPKLRSLLDEHQASVAAQQRVIAEQEAERKRVNERYDEELARLRVLWAEQTQPGRPR</sequence>
<keyword evidence="4" id="KW-1185">Reference proteome</keyword>
<keyword evidence="1" id="KW-0175">Coiled coil</keyword>
<dbReference type="Proteomes" id="UP000626210">
    <property type="component" value="Unassembled WGS sequence"/>
</dbReference>
<dbReference type="EMBL" id="BMYK01000004">
    <property type="protein sequence ID" value="GHC77782.1"/>
    <property type="molecule type" value="Genomic_DNA"/>
</dbReference>
<reference evidence="4" key="1">
    <citation type="journal article" date="2019" name="Int. J. Syst. Evol. Microbiol.">
        <title>The Global Catalogue of Microorganisms (GCM) 10K type strain sequencing project: providing services to taxonomists for standard genome sequencing and annotation.</title>
        <authorList>
            <consortium name="The Broad Institute Genomics Platform"/>
            <consortium name="The Broad Institute Genome Sequencing Center for Infectious Disease"/>
            <person name="Wu L."/>
            <person name="Ma J."/>
        </authorList>
    </citation>
    <scope>NUCLEOTIDE SEQUENCE [LARGE SCALE GENOMIC DNA]</scope>
    <source>
        <strain evidence="4">KCTC 23314</strain>
    </source>
</reference>
<dbReference type="Pfam" id="PF13511">
    <property type="entry name" value="DUF4124"/>
    <property type="match status" value="1"/>
</dbReference>
<name>A0ABQ3FYX4_9BURK</name>